<keyword evidence="3" id="KW-1185">Reference proteome</keyword>
<evidence type="ECO:0000259" key="1">
    <source>
        <dbReference type="Pfam" id="PF00535"/>
    </source>
</evidence>
<dbReference type="InterPro" id="IPR029044">
    <property type="entry name" value="Nucleotide-diphossugar_trans"/>
</dbReference>
<gene>
    <name evidence="2" type="ORF">COO92_12465</name>
</gene>
<dbReference type="EMBL" id="NXGX01000004">
    <property type="protein sequence ID" value="PKR58533.1"/>
    <property type="molecule type" value="Genomic_DNA"/>
</dbReference>
<dbReference type="AlphaFoldDB" id="A0A2N3L6N8"/>
<comment type="caution">
    <text evidence="2">The sequence shown here is derived from an EMBL/GenBank/DDBJ whole genome shotgun (WGS) entry which is preliminary data.</text>
</comment>
<keyword evidence="2" id="KW-0808">Transferase</keyword>
<name>A0A2N3L6N8_9PROT</name>
<dbReference type="GO" id="GO:0016740">
    <property type="term" value="F:transferase activity"/>
    <property type="evidence" value="ECO:0007669"/>
    <property type="project" value="UniProtKB-KW"/>
</dbReference>
<sequence length="294" mass="33146">MSVLGSKTVLREDGLSDTAATGVSILLDVVIVNYNTYDDTFKCVTHLIEQHEVAPQNIHVVDNCSLDGSGPRLKRDLPAEVDVILSQTNNGFGAGINLGARAGEAPYILVLNPDCRPETANLHLILEHFILHADVGLVGAELINPDGSLQYSARTFYSALDVIVRRSPLRRIFPFSRVNRSHLLMGDPRSGPFDVDWVMGTGFVVRREVFERVGAMDEAYFLYMDDVDLCARVHSAGFRVQILPIVKFVHDHRRQSGWTWRWTRSHSLHLASFILFTKRHGLSLFRRPKIRQYP</sequence>
<dbReference type="PANTHER" id="PTHR43179:SF7">
    <property type="entry name" value="RHAMNOSYLTRANSFERASE WBBL"/>
    <property type="match status" value="1"/>
</dbReference>
<proteinExistence type="predicted"/>
<accession>A0A2N3L6N8</accession>
<dbReference type="RefSeq" id="WP_101302510.1">
    <property type="nucleotide sequence ID" value="NZ_NXGX01000004.1"/>
</dbReference>
<dbReference type="Gene3D" id="3.90.550.10">
    <property type="entry name" value="Spore Coat Polysaccharide Biosynthesis Protein SpsA, Chain A"/>
    <property type="match status" value="1"/>
</dbReference>
<dbReference type="Pfam" id="PF00535">
    <property type="entry name" value="Glycos_transf_2"/>
    <property type="match status" value="1"/>
</dbReference>
<feature type="domain" description="Glycosyltransferase 2-like" evidence="1">
    <location>
        <begin position="29"/>
        <end position="210"/>
    </location>
</feature>
<dbReference type="CDD" id="cd04186">
    <property type="entry name" value="GT_2_like_c"/>
    <property type="match status" value="1"/>
</dbReference>
<dbReference type="InterPro" id="IPR001173">
    <property type="entry name" value="Glyco_trans_2-like"/>
</dbReference>
<dbReference type="PANTHER" id="PTHR43179">
    <property type="entry name" value="RHAMNOSYLTRANSFERASE WBBL"/>
    <property type="match status" value="1"/>
</dbReference>
<evidence type="ECO:0000313" key="2">
    <source>
        <dbReference type="EMBL" id="PKR58533.1"/>
    </source>
</evidence>
<protein>
    <submittedName>
        <fullName evidence="2">Glycosyl transferase family 2</fullName>
    </submittedName>
</protein>
<organism evidence="2 3">
    <name type="scientific">Thalassospira lohafexi</name>
    <dbReference type="NCBI Taxonomy" id="744227"/>
    <lineage>
        <taxon>Bacteria</taxon>
        <taxon>Pseudomonadati</taxon>
        <taxon>Pseudomonadota</taxon>
        <taxon>Alphaproteobacteria</taxon>
        <taxon>Rhodospirillales</taxon>
        <taxon>Thalassospiraceae</taxon>
        <taxon>Thalassospira</taxon>
    </lineage>
</organism>
<dbReference type="Proteomes" id="UP000233332">
    <property type="component" value="Unassembled WGS sequence"/>
</dbReference>
<dbReference type="SUPFAM" id="SSF53448">
    <property type="entry name" value="Nucleotide-diphospho-sugar transferases"/>
    <property type="match status" value="1"/>
</dbReference>
<reference evidence="2 3" key="1">
    <citation type="submission" date="2017-09" db="EMBL/GenBank/DDBJ databases">
        <title>Biodiversity and function of Thalassospira species in the particle-attached aromatic-hydrocarbon-degrading consortia from the surface seawater of the China South Sea.</title>
        <authorList>
            <person name="Dong C."/>
            <person name="Lai Q."/>
            <person name="Shao Z."/>
        </authorList>
    </citation>
    <scope>NUCLEOTIDE SEQUENCE [LARGE SCALE GENOMIC DNA]</scope>
    <source>
        <strain evidence="2 3">139Z-12</strain>
    </source>
</reference>
<evidence type="ECO:0000313" key="3">
    <source>
        <dbReference type="Proteomes" id="UP000233332"/>
    </source>
</evidence>